<dbReference type="GO" id="GO:0070059">
    <property type="term" value="P:intrinsic apoptotic signaling pathway in response to endoplasmic reticulum stress"/>
    <property type="evidence" value="ECO:0007669"/>
    <property type="project" value="TreeGrafter"/>
</dbReference>
<dbReference type="PANTHER" id="PTHR13954:SF6">
    <property type="entry name" value="NON-SPECIFIC SERINE_THREONINE PROTEIN KINASE"/>
    <property type="match status" value="1"/>
</dbReference>
<dbReference type="SMART" id="SM00220">
    <property type="entry name" value="S_TKc"/>
    <property type="match status" value="1"/>
</dbReference>
<name>A0AAD5PZS4_9CRUS</name>
<evidence type="ECO:0000256" key="4">
    <source>
        <dbReference type="SAM" id="MobiDB-lite"/>
    </source>
</evidence>
<gene>
    <name evidence="6" type="ORF">GHT06_012407</name>
</gene>
<dbReference type="InterPro" id="IPR000719">
    <property type="entry name" value="Prot_kinase_dom"/>
</dbReference>
<proteinExistence type="predicted"/>
<dbReference type="Gene3D" id="1.10.510.10">
    <property type="entry name" value="Transferase(Phosphotransferase) domain 1"/>
    <property type="match status" value="1"/>
</dbReference>
<dbReference type="PROSITE" id="PS00107">
    <property type="entry name" value="PROTEIN_KINASE_ATP"/>
    <property type="match status" value="1"/>
</dbReference>
<evidence type="ECO:0000256" key="2">
    <source>
        <dbReference type="ARBA" id="ARBA00022840"/>
    </source>
</evidence>
<sequence>MESYKEIGDTGISYSKNDVLGKGTYGDVYRGIFNGENVAVKKVLLNRSEKEEREVNLQTRLDHTNVLAILKVAEDDDFRYIVLELCAGTLEEVINKTFVGPILPPDQVVLYEIADGLDYIHSQKLVHRDIKPENILISKSGQMKLSDFGLSKQISTRDTCSMSGIKGTLLWMAPELRGNNEPNKATPKCDVFPCGCVFFVFLTRENGGIHPFGVTNDHLIIQINIREGKPVNMDELKPDHFAAAVIRQMLESDPLIRTSMEEVKRSLGKLLPNSLIPNVNMGTTTVQKQQKKIYDRQFLLEIRNKMGNEKPEGLPNLEIVCDRPRKVRLAGSIRGRPTQGSNQFSGHPNIQGSQNITGAPIVGSAPEASSSYETMPPPMLAVKLRDNLKKSIQPPQQDLEIPQGLQLLKLPPTQQKQPPPQFLLDRQPVAKPHESLVSRQLRTPAIHLMGSGIVLGPSLFSLDRKPVANPRKSQVSRRPRTSALRLVDPNTNRDVLTGEEMPPSAPVPPTTTTFPEITTRGAGDAAVGQL</sequence>
<feature type="compositionally biased region" description="Low complexity" evidence="4">
    <location>
        <begin position="510"/>
        <end position="519"/>
    </location>
</feature>
<dbReference type="PROSITE" id="PS00108">
    <property type="entry name" value="PROTEIN_KINASE_ST"/>
    <property type="match status" value="1"/>
</dbReference>
<feature type="binding site" evidence="3">
    <location>
        <position position="42"/>
    </location>
    <ligand>
        <name>ATP</name>
        <dbReference type="ChEBI" id="CHEBI:30616"/>
    </ligand>
</feature>
<dbReference type="GO" id="GO:0051082">
    <property type="term" value="F:unfolded protein binding"/>
    <property type="evidence" value="ECO:0007669"/>
    <property type="project" value="TreeGrafter"/>
</dbReference>
<keyword evidence="2 3" id="KW-0067">ATP-binding</keyword>
<dbReference type="GO" id="GO:0036498">
    <property type="term" value="P:IRE1-mediated unfolded protein response"/>
    <property type="evidence" value="ECO:0007669"/>
    <property type="project" value="TreeGrafter"/>
</dbReference>
<dbReference type="InterPro" id="IPR011009">
    <property type="entry name" value="Kinase-like_dom_sf"/>
</dbReference>
<keyword evidence="7" id="KW-1185">Reference proteome</keyword>
<accession>A0AAD5PZS4</accession>
<protein>
    <recommendedName>
        <fullName evidence="5">Protein kinase domain-containing protein</fullName>
    </recommendedName>
</protein>
<dbReference type="GO" id="GO:0005524">
    <property type="term" value="F:ATP binding"/>
    <property type="evidence" value="ECO:0007669"/>
    <property type="project" value="UniProtKB-UniRule"/>
</dbReference>
<feature type="domain" description="Protein kinase" evidence="5">
    <location>
        <begin position="14"/>
        <end position="271"/>
    </location>
</feature>
<dbReference type="InterPro" id="IPR017441">
    <property type="entry name" value="Protein_kinase_ATP_BS"/>
</dbReference>
<evidence type="ECO:0000256" key="1">
    <source>
        <dbReference type="ARBA" id="ARBA00022741"/>
    </source>
</evidence>
<evidence type="ECO:0000259" key="5">
    <source>
        <dbReference type="PROSITE" id="PS50011"/>
    </source>
</evidence>
<keyword evidence="1 3" id="KW-0547">Nucleotide-binding</keyword>
<evidence type="ECO:0000313" key="7">
    <source>
        <dbReference type="Proteomes" id="UP000820818"/>
    </source>
</evidence>
<dbReference type="Proteomes" id="UP000820818">
    <property type="component" value="Linkage Group LG3"/>
</dbReference>
<dbReference type="SUPFAM" id="SSF56112">
    <property type="entry name" value="Protein kinase-like (PK-like)"/>
    <property type="match status" value="1"/>
</dbReference>
<dbReference type="PROSITE" id="PS50011">
    <property type="entry name" value="PROTEIN_KINASE_DOM"/>
    <property type="match status" value="1"/>
</dbReference>
<dbReference type="InterPro" id="IPR045133">
    <property type="entry name" value="IRE1/2-like"/>
</dbReference>
<reference evidence="6 7" key="1">
    <citation type="submission" date="2022-05" db="EMBL/GenBank/DDBJ databases">
        <title>A multi-omics perspective on studying reproductive biology in Daphnia sinensis.</title>
        <authorList>
            <person name="Jia J."/>
        </authorList>
    </citation>
    <scope>NUCLEOTIDE SEQUENCE [LARGE SCALE GENOMIC DNA]</scope>
    <source>
        <strain evidence="6 7">WSL</strain>
    </source>
</reference>
<comment type="caution">
    <text evidence="6">The sequence shown here is derived from an EMBL/GenBank/DDBJ whole genome shotgun (WGS) entry which is preliminary data.</text>
</comment>
<organism evidence="6 7">
    <name type="scientific">Daphnia sinensis</name>
    <dbReference type="NCBI Taxonomy" id="1820382"/>
    <lineage>
        <taxon>Eukaryota</taxon>
        <taxon>Metazoa</taxon>
        <taxon>Ecdysozoa</taxon>
        <taxon>Arthropoda</taxon>
        <taxon>Crustacea</taxon>
        <taxon>Branchiopoda</taxon>
        <taxon>Diplostraca</taxon>
        <taxon>Cladocera</taxon>
        <taxon>Anomopoda</taxon>
        <taxon>Daphniidae</taxon>
        <taxon>Daphnia</taxon>
        <taxon>Daphnia similis group</taxon>
    </lineage>
</organism>
<dbReference type="InterPro" id="IPR008271">
    <property type="entry name" value="Ser/Thr_kinase_AS"/>
</dbReference>
<evidence type="ECO:0000313" key="6">
    <source>
        <dbReference type="EMBL" id="KAI9561450.1"/>
    </source>
</evidence>
<dbReference type="Pfam" id="PF00069">
    <property type="entry name" value="Pkinase"/>
    <property type="match status" value="1"/>
</dbReference>
<dbReference type="Gene3D" id="3.30.200.20">
    <property type="entry name" value="Phosphorylase Kinase, domain 1"/>
    <property type="match status" value="1"/>
</dbReference>
<dbReference type="AlphaFoldDB" id="A0AAD5PZS4"/>
<dbReference type="GO" id="GO:1990604">
    <property type="term" value="C:IRE1-TRAF2-ASK1 complex"/>
    <property type="evidence" value="ECO:0007669"/>
    <property type="project" value="TreeGrafter"/>
</dbReference>
<feature type="region of interest" description="Disordered" evidence="4">
    <location>
        <begin position="490"/>
        <end position="530"/>
    </location>
</feature>
<dbReference type="GO" id="GO:0004674">
    <property type="term" value="F:protein serine/threonine kinase activity"/>
    <property type="evidence" value="ECO:0007669"/>
    <property type="project" value="InterPro"/>
</dbReference>
<dbReference type="PANTHER" id="PTHR13954">
    <property type="entry name" value="IRE1-RELATED"/>
    <property type="match status" value="1"/>
</dbReference>
<dbReference type="EMBL" id="WJBH02000003">
    <property type="protein sequence ID" value="KAI9561450.1"/>
    <property type="molecule type" value="Genomic_DNA"/>
</dbReference>
<evidence type="ECO:0000256" key="3">
    <source>
        <dbReference type="PROSITE-ProRule" id="PRU10141"/>
    </source>
</evidence>
<dbReference type="GO" id="GO:0004521">
    <property type="term" value="F:RNA endonuclease activity"/>
    <property type="evidence" value="ECO:0007669"/>
    <property type="project" value="InterPro"/>
</dbReference>